<dbReference type="AlphaFoldDB" id="C6B8P7"/>
<organism evidence="2 3">
    <name type="scientific">Rhizobium leguminosarum bv. trifolii (strain WSM1325)</name>
    <dbReference type="NCBI Taxonomy" id="395491"/>
    <lineage>
        <taxon>Bacteria</taxon>
        <taxon>Pseudomonadati</taxon>
        <taxon>Pseudomonadota</taxon>
        <taxon>Alphaproteobacteria</taxon>
        <taxon>Hyphomicrobiales</taxon>
        <taxon>Rhizobiaceae</taxon>
        <taxon>Rhizobium/Agrobacterium group</taxon>
        <taxon>Rhizobium</taxon>
    </lineage>
</organism>
<dbReference type="HOGENOM" id="CLU_080988_0_0_5"/>
<dbReference type="InterPro" id="IPR043128">
    <property type="entry name" value="Rev_trsase/Diguanyl_cyclase"/>
</dbReference>
<dbReference type="OrthoDB" id="7862649at2"/>
<proteinExistence type="predicted"/>
<dbReference type="PROSITE" id="PS50878">
    <property type="entry name" value="RT_POL"/>
    <property type="match status" value="1"/>
</dbReference>
<dbReference type="Pfam" id="PF00078">
    <property type="entry name" value="RVT_1"/>
    <property type="match status" value="1"/>
</dbReference>
<evidence type="ECO:0000259" key="1">
    <source>
        <dbReference type="PROSITE" id="PS50878"/>
    </source>
</evidence>
<feature type="domain" description="Reverse transcriptase" evidence="1">
    <location>
        <begin position="1"/>
        <end position="204"/>
    </location>
</feature>
<dbReference type="KEGG" id="rlg:Rleg_5465"/>
<sequence>MAHEFENFLHSYWKDDKPIFSPSEFGRELGNKLKAKVEKAYKFDSFVYHFKDGSHVVALHAHRKNQYFCRVDLQKFFYSIKRNRLRRALRTIGIEKPEYYAKWSTVKNPFPDGGYVVPYGFIQSPILATLVLSASAIGEFIRGLHPAITASVYMDDICLSSGDEHALWVAFEGLKVAVEEANFTLNADKTREPAPQIDIFNISLESGDTQVLPQRVEQFFENERTQAGIDSFQTYCDIVASHKWQTGDGRRRRRRMYWQRRNARAAATPAAVVEPQVAPLSNEAAMNALMDKVFERNFP</sequence>
<dbReference type="SUPFAM" id="SSF56672">
    <property type="entry name" value="DNA/RNA polymerases"/>
    <property type="match status" value="1"/>
</dbReference>
<dbReference type="InterPro" id="IPR043502">
    <property type="entry name" value="DNA/RNA_pol_sf"/>
</dbReference>
<evidence type="ECO:0000313" key="3">
    <source>
        <dbReference type="Proteomes" id="UP000002256"/>
    </source>
</evidence>
<name>C6B8P7_RHILS</name>
<geneLocation type="plasmid" evidence="2 3">
    <name>pR132503</name>
</geneLocation>
<dbReference type="Proteomes" id="UP000002256">
    <property type="component" value="Plasmid pR132503"/>
</dbReference>
<dbReference type="Gene3D" id="3.30.70.270">
    <property type="match status" value="1"/>
</dbReference>
<protein>
    <recommendedName>
        <fullName evidence="1">Reverse transcriptase domain-containing protein</fullName>
    </recommendedName>
</protein>
<evidence type="ECO:0000313" key="2">
    <source>
        <dbReference type="EMBL" id="ACS60285.1"/>
    </source>
</evidence>
<keyword evidence="2" id="KW-0614">Plasmid</keyword>
<reference evidence="2 3" key="1">
    <citation type="journal article" date="2010" name="Stand. Genomic Sci.">
        <title>Complete genome sequence of Rhizobium leguminosarum bv. trifolii strain WSM1325, an effective microsymbiont of annual Mediterranean clovers.</title>
        <authorList>
            <person name="Reeve W."/>
            <person name="O'Hara G."/>
            <person name="Chain P."/>
            <person name="Ardley J."/>
            <person name="Brau L."/>
            <person name="Nandesena K."/>
            <person name="Tiwari R."/>
            <person name="Copeland A."/>
            <person name="Nolan M."/>
            <person name="Han C."/>
            <person name="Brettin T."/>
            <person name="Land M."/>
            <person name="Ovchinikova G."/>
            <person name="Ivanova N."/>
            <person name="Mavromatis K."/>
            <person name="Markowitz V."/>
            <person name="Kyrpides N."/>
            <person name="Melino V."/>
            <person name="Denton M."/>
            <person name="Yates R."/>
            <person name="Howieson J."/>
        </authorList>
    </citation>
    <scope>NUCLEOTIDE SEQUENCE [LARGE SCALE GENOMIC DNA]</scope>
    <source>
        <strain evidence="3">WSM1325</strain>
        <plasmid evidence="3">Plasmid pR132503</plasmid>
    </source>
</reference>
<gene>
    <name evidence="2" type="ordered locus">Rleg_5465</name>
</gene>
<dbReference type="EMBL" id="CP001625">
    <property type="protein sequence ID" value="ACS60285.1"/>
    <property type="molecule type" value="Genomic_DNA"/>
</dbReference>
<dbReference type="InterPro" id="IPR000477">
    <property type="entry name" value="RT_dom"/>
</dbReference>
<accession>C6B8P7</accession>